<evidence type="ECO:0000313" key="1">
    <source>
        <dbReference type="EMBL" id="EKC58836.1"/>
    </source>
</evidence>
<accession>K1THT4</accession>
<protein>
    <submittedName>
        <fullName evidence="1">Uncharacterized protein</fullName>
    </submittedName>
</protein>
<name>K1THT4_9ZZZZ</name>
<proteinExistence type="predicted"/>
<organism evidence="1">
    <name type="scientific">human gut metagenome</name>
    <dbReference type="NCBI Taxonomy" id="408170"/>
    <lineage>
        <taxon>unclassified sequences</taxon>
        <taxon>metagenomes</taxon>
        <taxon>organismal metagenomes</taxon>
    </lineage>
</organism>
<dbReference type="AlphaFoldDB" id="K1THT4"/>
<feature type="non-terminal residue" evidence="1">
    <location>
        <position position="45"/>
    </location>
</feature>
<gene>
    <name evidence="1" type="ORF">OBE_09792</name>
</gene>
<reference evidence="1" key="1">
    <citation type="journal article" date="2013" name="Environ. Microbiol.">
        <title>Microbiota from the distal guts of lean and obese adolescents exhibit partial functional redundancy besides clear differences in community structure.</title>
        <authorList>
            <person name="Ferrer M."/>
            <person name="Ruiz A."/>
            <person name="Lanza F."/>
            <person name="Haange S.B."/>
            <person name="Oberbach A."/>
            <person name="Till H."/>
            <person name="Bargiela R."/>
            <person name="Campoy C."/>
            <person name="Segura M.T."/>
            <person name="Richter M."/>
            <person name="von Bergen M."/>
            <person name="Seifert J."/>
            <person name="Suarez A."/>
        </authorList>
    </citation>
    <scope>NUCLEOTIDE SEQUENCE</scope>
</reference>
<comment type="caution">
    <text evidence="1">The sequence shown here is derived from an EMBL/GenBank/DDBJ whole genome shotgun (WGS) entry which is preliminary data.</text>
</comment>
<dbReference type="EMBL" id="AJWZ01006773">
    <property type="protein sequence ID" value="EKC58836.1"/>
    <property type="molecule type" value="Genomic_DNA"/>
</dbReference>
<sequence length="45" mass="5176">MVFLQNTTFSKIAMKDYQESQFQVLEYKIQDISANSESPNIIFAG</sequence>